<gene>
    <name evidence="3" type="ORF">VKT23_004708</name>
</gene>
<protein>
    <submittedName>
        <fullName evidence="3">Uncharacterized protein</fullName>
    </submittedName>
</protein>
<dbReference type="EMBL" id="JBANRG010000004">
    <property type="protein sequence ID" value="KAK7467655.1"/>
    <property type="molecule type" value="Genomic_DNA"/>
</dbReference>
<keyword evidence="2" id="KW-0732">Signal</keyword>
<feature type="chain" id="PRO_5046699968" evidence="2">
    <location>
        <begin position="22"/>
        <end position="163"/>
    </location>
</feature>
<feature type="compositionally biased region" description="Basic and acidic residues" evidence="1">
    <location>
        <begin position="128"/>
        <end position="138"/>
    </location>
</feature>
<feature type="region of interest" description="Disordered" evidence="1">
    <location>
        <begin position="75"/>
        <end position="140"/>
    </location>
</feature>
<name>A0ABR1JVP3_9AGAR</name>
<feature type="region of interest" description="Disordered" evidence="1">
    <location>
        <begin position="31"/>
        <end position="62"/>
    </location>
</feature>
<feature type="compositionally biased region" description="Polar residues" evidence="1">
    <location>
        <begin position="75"/>
        <end position="89"/>
    </location>
</feature>
<feature type="signal peptide" evidence="2">
    <location>
        <begin position="1"/>
        <end position="21"/>
    </location>
</feature>
<organism evidence="3 4">
    <name type="scientific">Marasmiellus scandens</name>
    <dbReference type="NCBI Taxonomy" id="2682957"/>
    <lineage>
        <taxon>Eukaryota</taxon>
        <taxon>Fungi</taxon>
        <taxon>Dikarya</taxon>
        <taxon>Basidiomycota</taxon>
        <taxon>Agaricomycotina</taxon>
        <taxon>Agaricomycetes</taxon>
        <taxon>Agaricomycetidae</taxon>
        <taxon>Agaricales</taxon>
        <taxon>Marasmiineae</taxon>
        <taxon>Omphalotaceae</taxon>
        <taxon>Marasmiellus</taxon>
    </lineage>
</organism>
<evidence type="ECO:0000313" key="3">
    <source>
        <dbReference type="EMBL" id="KAK7467655.1"/>
    </source>
</evidence>
<evidence type="ECO:0000256" key="1">
    <source>
        <dbReference type="SAM" id="MobiDB-lite"/>
    </source>
</evidence>
<proteinExistence type="predicted"/>
<comment type="caution">
    <text evidence="3">The sequence shown here is derived from an EMBL/GenBank/DDBJ whole genome shotgun (WGS) entry which is preliminary data.</text>
</comment>
<reference evidence="3 4" key="1">
    <citation type="submission" date="2024-01" db="EMBL/GenBank/DDBJ databases">
        <title>A draft genome for the cacao thread blight pathogen Marasmiellus scandens.</title>
        <authorList>
            <person name="Baruah I.K."/>
            <person name="Leung J."/>
            <person name="Bukari Y."/>
            <person name="Amoako-Attah I."/>
            <person name="Meinhardt L.W."/>
            <person name="Bailey B.A."/>
            <person name="Cohen S.P."/>
        </authorList>
    </citation>
    <scope>NUCLEOTIDE SEQUENCE [LARGE SCALE GENOMIC DNA]</scope>
    <source>
        <strain evidence="3 4">GH-19</strain>
    </source>
</reference>
<evidence type="ECO:0000313" key="4">
    <source>
        <dbReference type="Proteomes" id="UP001498398"/>
    </source>
</evidence>
<keyword evidence="4" id="KW-1185">Reference proteome</keyword>
<dbReference type="Proteomes" id="UP001498398">
    <property type="component" value="Unassembled WGS sequence"/>
</dbReference>
<feature type="compositionally biased region" description="Basic and acidic residues" evidence="1">
    <location>
        <begin position="106"/>
        <end position="120"/>
    </location>
</feature>
<accession>A0ABR1JVP3</accession>
<sequence length="163" mass="17374">MFYLASVLSLPILNLILHSFTQPLELKTLTKTMNSPDGSPISTPSSVTPPPEEAGASYAATSGNTSHLLNVVTSNLSSGGATASPSQSSGKRRLPGGGSFTSGSARDPKTRRRDDREPRKGMSGNGPWEKEGKKSKDEDLIDSQIVEQLRKDIGDPFLDPSFD</sequence>
<evidence type="ECO:0000256" key="2">
    <source>
        <dbReference type="SAM" id="SignalP"/>
    </source>
</evidence>